<keyword evidence="1" id="KW-0175">Coiled coil</keyword>
<evidence type="ECO:0000313" key="4">
    <source>
        <dbReference type="RefSeq" id="XP_031570661.1"/>
    </source>
</evidence>
<dbReference type="OrthoDB" id="5988764at2759"/>
<evidence type="ECO:0000256" key="2">
    <source>
        <dbReference type="SAM" id="MobiDB-lite"/>
    </source>
</evidence>
<evidence type="ECO:0000256" key="1">
    <source>
        <dbReference type="SAM" id="Coils"/>
    </source>
</evidence>
<evidence type="ECO:0000313" key="3">
    <source>
        <dbReference type="Proteomes" id="UP000515163"/>
    </source>
</evidence>
<organism evidence="3 4">
    <name type="scientific">Actinia tenebrosa</name>
    <name type="common">Australian red waratah sea anemone</name>
    <dbReference type="NCBI Taxonomy" id="6105"/>
    <lineage>
        <taxon>Eukaryota</taxon>
        <taxon>Metazoa</taxon>
        <taxon>Cnidaria</taxon>
        <taxon>Anthozoa</taxon>
        <taxon>Hexacorallia</taxon>
        <taxon>Actiniaria</taxon>
        <taxon>Actiniidae</taxon>
        <taxon>Actinia</taxon>
    </lineage>
</organism>
<dbReference type="GeneID" id="116304986"/>
<dbReference type="AlphaFoldDB" id="A0A6P8ITT9"/>
<dbReference type="Proteomes" id="UP000515163">
    <property type="component" value="Unplaced"/>
</dbReference>
<feature type="region of interest" description="Disordered" evidence="2">
    <location>
        <begin position="1"/>
        <end position="45"/>
    </location>
</feature>
<dbReference type="KEGG" id="aten:116304986"/>
<gene>
    <name evidence="4" type="primary">LOC116304986</name>
</gene>
<sequence>MNDIEENESTYDEETSSEEVEEDSEVDTSESESYDGPDDDDDEPEENCWSVLIKETMDRHEIELKSLENQYMEKGETKASAEVLAYNKMIPAFQNELRNVLLEKLVWIRALRRDPYYCKIMRTRRDLLDTGDYDWMEATQVAIDQRKFLLNNLFTTKQKTWNNNL</sequence>
<dbReference type="RefSeq" id="XP_031570661.1">
    <property type="nucleotide sequence ID" value="XM_031714801.1"/>
</dbReference>
<reference evidence="4" key="1">
    <citation type="submission" date="2025-08" db="UniProtKB">
        <authorList>
            <consortium name="RefSeq"/>
        </authorList>
    </citation>
    <scope>IDENTIFICATION</scope>
    <source>
        <tissue evidence="4">Tentacle</tissue>
    </source>
</reference>
<protein>
    <submittedName>
        <fullName evidence="4">Protein SDA1 homolog</fullName>
    </submittedName>
</protein>
<proteinExistence type="predicted"/>
<name>A0A6P8ITT9_ACTTE</name>
<accession>A0A6P8ITT9</accession>
<keyword evidence="3" id="KW-1185">Reference proteome</keyword>
<dbReference type="InParanoid" id="A0A6P8ITT9"/>
<feature type="coiled-coil region" evidence="1">
    <location>
        <begin position="50"/>
        <end position="77"/>
    </location>
</feature>